<accession>A0A7H8TAS1</accession>
<feature type="compositionally biased region" description="Acidic residues" evidence="1">
    <location>
        <begin position="125"/>
        <end position="139"/>
    </location>
</feature>
<evidence type="ECO:0000313" key="3">
    <source>
        <dbReference type="Proteomes" id="UP000509418"/>
    </source>
</evidence>
<dbReference type="RefSeq" id="WP_176576557.1">
    <property type="nucleotide sequence ID" value="NZ_CBDRGH010000059.1"/>
</dbReference>
<reference evidence="2 3" key="1">
    <citation type="submission" date="2020-06" db="EMBL/GenBank/DDBJ databases">
        <title>Genome mining for natural products.</title>
        <authorList>
            <person name="Zhang B."/>
            <person name="Shi J."/>
            <person name="Ge H."/>
        </authorList>
    </citation>
    <scope>NUCLEOTIDE SEQUENCE [LARGE SCALE GENOMIC DNA]</scope>
    <source>
        <strain evidence="2 3">NA02069</strain>
    </source>
</reference>
<feature type="region of interest" description="Disordered" evidence="1">
    <location>
        <begin position="81"/>
        <end position="139"/>
    </location>
</feature>
<organism evidence="2 3">
    <name type="scientific">Streptomyces chartreusis</name>
    <dbReference type="NCBI Taxonomy" id="1969"/>
    <lineage>
        <taxon>Bacteria</taxon>
        <taxon>Bacillati</taxon>
        <taxon>Actinomycetota</taxon>
        <taxon>Actinomycetes</taxon>
        <taxon>Kitasatosporales</taxon>
        <taxon>Streptomycetaceae</taxon>
        <taxon>Streptomyces</taxon>
    </lineage>
</organism>
<name>A0A7H8TAS1_STRCX</name>
<dbReference type="Proteomes" id="UP000509418">
    <property type="component" value="Chromosome"/>
</dbReference>
<dbReference type="AlphaFoldDB" id="A0A7H8TAS1"/>
<sequence length="139" mass="14886">MSTTPADAYELPPASRLAAVLQALMTEYPTDDAEFSPDAVAAVLTVMPLHGDDQGIAVEVPLQAGQVEWLTNLVRKESAHCRNSHPDQSGQCGHCAGTGSARPTTVVDPAAPDHNRSLRWTPPAEDLDLGYDENDLGRR</sequence>
<keyword evidence="3" id="KW-1185">Reference proteome</keyword>
<evidence type="ECO:0000256" key="1">
    <source>
        <dbReference type="SAM" id="MobiDB-lite"/>
    </source>
</evidence>
<protein>
    <submittedName>
        <fullName evidence="2">Uncharacterized protein</fullName>
    </submittedName>
</protein>
<dbReference type="EMBL" id="CP056041">
    <property type="protein sequence ID" value="QKZ20593.1"/>
    <property type="molecule type" value="Genomic_DNA"/>
</dbReference>
<gene>
    <name evidence="2" type="ORF">HUT05_26570</name>
</gene>
<proteinExistence type="predicted"/>
<evidence type="ECO:0000313" key="2">
    <source>
        <dbReference type="EMBL" id="QKZ20593.1"/>
    </source>
</evidence>